<accession>A0A1J4TNW7</accession>
<comment type="similarity">
    <text evidence="1 2">Belongs to the phD/YefM antitoxin family.</text>
</comment>
<evidence type="ECO:0000313" key="3">
    <source>
        <dbReference type="EMBL" id="OIO13844.1"/>
    </source>
</evidence>
<dbReference type="InterPro" id="IPR006442">
    <property type="entry name" value="Antitoxin_Phd/YefM"/>
</dbReference>
<protein>
    <recommendedName>
        <fullName evidence="2">Antitoxin</fullName>
    </recommendedName>
</protein>
<name>A0A1J4TNW7_9BACT</name>
<dbReference type="Gene3D" id="3.40.1620.10">
    <property type="entry name" value="YefM-like domain"/>
    <property type="match status" value="1"/>
</dbReference>
<organism evidence="3 4">
    <name type="scientific">Candidatus Gottesmanbacteria bacterium CG1_02_37_22</name>
    <dbReference type="NCBI Taxonomy" id="1805209"/>
    <lineage>
        <taxon>Bacteria</taxon>
        <taxon>Candidatus Gottesmaniibacteriota</taxon>
    </lineage>
</organism>
<dbReference type="SUPFAM" id="SSF143120">
    <property type="entry name" value="YefM-like"/>
    <property type="match status" value="1"/>
</dbReference>
<proteinExistence type="inferred from homology"/>
<dbReference type="EMBL" id="MNUY01000048">
    <property type="protein sequence ID" value="OIO13844.1"/>
    <property type="molecule type" value="Genomic_DNA"/>
</dbReference>
<gene>
    <name evidence="3" type="ORF">AUJ73_03070</name>
</gene>
<dbReference type="Proteomes" id="UP000183120">
    <property type="component" value="Unassembled WGS sequence"/>
</dbReference>
<dbReference type="NCBIfam" id="TIGR01552">
    <property type="entry name" value="phd_fam"/>
    <property type="match status" value="1"/>
</dbReference>
<comment type="function">
    <text evidence="2">Antitoxin component of a type II toxin-antitoxin (TA) system.</text>
</comment>
<evidence type="ECO:0000256" key="2">
    <source>
        <dbReference type="RuleBase" id="RU362080"/>
    </source>
</evidence>
<comment type="caution">
    <text evidence="3">The sequence shown here is derived from an EMBL/GenBank/DDBJ whole genome shotgun (WGS) entry which is preliminary data.</text>
</comment>
<dbReference type="AlphaFoldDB" id="A0A1J4TNW7"/>
<reference evidence="3 4" key="1">
    <citation type="journal article" date="2016" name="Environ. Microbiol.">
        <title>Genomic resolution of a cold subsurface aquifer community provides metabolic insights for novel microbes adapted to high CO concentrations.</title>
        <authorList>
            <person name="Probst A.J."/>
            <person name="Castelle C.J."/>
            <person name="Singh A."/>
            <person name="Brown C.T."/>
            <person name="Anantharaman K."/>
            <person name="Sharon I."/>
            <person name="Hug L.A."/>
            <person name="Burstein D."/>
            <person name="Emerson J.B."/>
            <person name="Thomas B.C."/>
            <person name="Banfield J.F."/>
        </authorList>
    </citation>
    <scope>NUCLEOTIDE SEQUENCE [LARGE SCALE GENOMIC DNA]</scope>
    <source>
        <strain evidence="3">CG1_02_37_22</strain>
    </source>
</reference>
<dbReference type="InterPro" id="IPR036165">
    <property type="entry name" value="YefM-like_sf"/>
</dbReference>
<evidence type="ECO:0000313" key="4">
    <source>
        <dbReference type="Proteomes" id="UP000183120"/>
    </source>
</evidence>
<dbReference type="Pfam" id="PF02604">
    <property type="entry name" value="PhdYeFM_antitox"/>
    <property type="match status" value="1"/>
</dbReference>
<evidence type="ECO:0000256" key="1">
    <source>
        <dbReference type="ARBA" id="ARBA00009981"/>
    </source>
</evidence>
<sequence>MYINLMLIPTKTNVKTITDMRENALGLLKSVEKGTPTYIFHRSKPKAVLLGIDDFVKIQELIENYLDEEETHTLSQEPRGPGIALKKVLKKYV</sequence>